<proteinExistence type="predicted"/>
<protein>
    <submittedName>
        <fullName evidence="1">Uncharacterized protein</fullName>
    </submittedName>
</protein>
<dbReference type="EMBL" id="KQ435720">
    <property type="protein sequence ID" value="KOX78661.1"/>
    <property type="molecule type" value="Genomic_DNA"/>
</dbReference>
<organism evidence="1 2">
    <name type="scientific">Melipona quadrifasciata</name>
    <dbReference type="NCBI Taxonomy" id="166423"/>
    <lineage>
        <taxon>Eukaryota</taxon>
        <taxon>Metazoa</taxon>
        <taxon>Ecdysozoa</taxon>
        <taxon>Arthropoda</taxon>
        <taxon>Hexapoda</taxon>
        <taxon>Insecta</taxon>
        <taxon>Pterygota</taxon>
        <taxon>Neoptera</taxon>
        <taxon>Endopterygota</taxon>
        <taxon>Hymenoptera</taxon>
        <taxon>Apocrita</taxon>
        <taxon>Aculeata</taxon>
        <taxon>Apoidea</taxon>
        <taxon>Anthophila</taxon>
        <taxon>Apidae</taxon>
        <taxon>Melipona</taxon>
    </lineage>
</organism>
<gene>
    <name evidence="1" type="ORF">WN51_07522</name>
</gene>
<name>A0A0N0BJ52_9HYME</name>
<keyword evidence="2" id="KW-1185">Reference proteome</keyword>
<sequence>MPNPQDFVTISPITKINEPDLLQTEINPIINIKQQIFRAGPTVCVFKVIPTTESIELSRSRLNMQRPNVPLLKKEKKRKS</sequence>
<dbReference type="AlphaFoldDB" id="A0A0N0BJ52"/>
<accession>A0A0N0BJ52</accession>
<evidence type="ECO:0000313" key="1">
    <source>
        <dbReference type="EMBL" id="KOX78661.1"/>
    </source>
</evidence>
<reference evidence="1 2" key="1">
    <citation type="submission" date="2015-07" db="EMBL/GenBank/DDBJ databases">
        <title>The genome of Melipona quadrifasciata.</title>
        <authorList>
            <person name="Pan H."/>
            <person name="Kapheim K."/>
        </authorList>
    </citation>
    <scope>NUCLEOTIDE SEQUENCE [LARGE SCALE GENOMIC DNA]</scope>
    <source>
        <strain evidence="1">0111107301</strain>
        <tissue evidence="1">Whole body</tissue>
    </source>
</reference>
<dbReference type="Proteomes" id="UP000053105">
    <property type="component" value="Unassembled WGS sequence"/>
</dbReference>
<evidence type="ECO:0000313" key="2">
    <source>
        <dbReference type="Proteomes" id="UP000053105"/>
    </source>
</evidence>